<dbReference type="InterPro" id="IPR002586">
    <property type="entry name" value="CobQ/CobB/MinD/ParA_Nub-bd_dom"/>
</dbReference>
<dbReference type="AlphaFoldDB" id="A0A1I7IR13"/>
<evidence type="ECO:0000313" key="3">
    <source>
        <dbReference type="Proteomes" id="UP000182649"/>
    </source>
</evidence>
<organism evidence="2 3">
    <name type="scientific">Nitrosospira multiformis</name>
    <dbReference type="NCBI Taxonomy" id="1231"/>
    <lineage>
        <taxon>Bacteria</taxon>
        <taxon>Pseudomonadati</taxon>
        <taxon>Pseudomonadota</taxon>
        <taxon>Betaproteobacteria</taxon>
        <taxon>Nitrosomonadales</taxon>
        <taxon>Nitrosomonadaceae</taxon>
        <taxon>Nitrosospira</taxon>
    </lineage>
</organism>
<dbReference type="RefSeq" id="WP_074975891.1">
    <property type="nucleotide sequence ID" value="NZ_FPBZ01000024.1"/>
</dbReference>
<dbReference type="NCBIfam" id="NF041546">
    <property type="entry name" value="ParA_partition"/>
    <property type="match status" value="1"/>
</dbReference>
<dbReference type="SUPFAM" id="SSF52540">
    <property type="entry name" value="P-loop containing nucleoside triphosphate hydrolases"/>
    <property type="match status" value="1"/>
</dbReference>
<proteinExistence type="predicted"/>
<feature type="domain" description="CobQ/CobB/MinD/ParA nucleotide binding" evidence="1">
    <location>
        <begin position="4"/>
        <end position="177"/>
    </location>
</feature>
<dbReference type="EMBL" id="FPBZ01000024">
    <property type="protein sequence ID" value="SFU75356.1"/>
    <property type="molecule type" value="Genomic_DNA"/>
</dbReference>
<accession>A0A1I7IR13</accession>
<dbReference type="Proteomes" id="UP000182649">
    <property type="component" value="Unassembled WGS sequence"/>
</dbReference>
<dbReference type="PIRSF" id="PIRSF009320">
    <property type="entry name" value="Nuc_binding_HP_1000"/>
    <property type="match status" value="1"/>
</dbReference>
<protein>
    <submittedName>
        <fullName evidence="2">Chromosome partitioning protein</fullName>
    </submittedName>
</protein>
<dbReference type="InterPro" id="IPR027417">
    <property type="entry name" value="P-loop_NTPase"/>
</dbReference>
<evidence type="ECO:0000259" key="1">
    <source>
        <dbReference type="Pfam" id="PF01656"/>
    </source>
</evidence>
<dbReference type="InterPro" id="IPR050678">
    <property type="entry name" value="DNA_Partitioning_ATPase"/>
</dbReference>
<reference evidence="2 3" key="1">
    <citation type="submission" date="2016-10" db="EMBL/GenBank/DDBJ databases">
        <authorList>
            <person name="de Groot N.N."/>
        </authorList>
    </citation>
    <scope>NUCLEOTIDE SEQUENCE [LARGE SCALE GENOMIC DNA]</scope>
    <source>
        <strain evidence="2 3">Nl14</strain>
    </source>
</reference>
<gene>
    <name evidence="2" type="ORF">SAMN05216417_12411</name>
</gene>
<dbReference type="PANTHER" id="PTHR13696">
    <property type="entry name" value="P-LOOP CONTAINING NUCLEOSIDE TRIPHOSPHATE HYDROLASE"/>
    <property type="match status" value="1"/>
</dbReference>
<dbReference type="InterPro" id="IPR048089">
    <property type="entry name" value="McdA"/>
</dbReference>
<dbReference type="Gene3D" id="3.40.50.300">
    <property type="entry name" value="P-loop containing nucleotide triphosphate hydrolases"/>
    <property type="match status" value="1"/>
</dbReference>
<dbReference type="CDD" id="cd02042">
    <property type="entry name" value="ParAB_family"/>
    <property type="match status" value="1"/>
</dbReference>
<dbReference type="PANTHER" id="PTHR13696:SF96">
    <property type="entry name" value="COBQ_COBB_MIND_PARA NUCLEOTIDE BINDING DOMAIN-CONTAINING PROTEIN"/>
    <property type="match status" value="1"/>
</dbReference>
<sequence>MKTVVVLSQKGGSGKTTLTVHLAVCSAEQGHKTAIIDIDPQGSATRWNEIREESRRLDTIAANAGEIANYLDMAKKGGIDLALIDTAPHSNTEAAQAALLADFILIPCRPALFDLEAIASTVEIARAARKPFAVVINAAPRGKLAEEAREALESSQIEVLPVIIGQRAAYSHAVIDGRAVHEFEPDGKAAQEIDELYDDVSRRLGFPTRRAA</sequence>
<evidence type="ECO:0000313" key="2">
    <source>
        <dbReference type="EMBL" id="SFU75356.1"/>
    </source>
</evidence>
<name>A0A1I7IR13_9PROT</name>
<dbReference type="OrthoDB" id="69313at2"/>
<dbReference type="Pfam" id="PF01656">
    <property type="entry name" value="CbiA"/>
    <property type="match status" value="1"/>
</dbReference>